<dbReference type="EMBL" id="WNKS01000022">
    <property type="protein sequence ID" value="MTV32795.1"/>
    <property type="molecule type" value="Genomic_DNA"/>
</dbReference>
<sequence length="69" mass="7641">MPELDAITLIHNGVALPLSLASIRDGFRLDHYARSATLNFLGELRRNYPGPSAARQGLRSRPDFDSKFG</sequence>
<feature type="region of interest" description="Disordered" evidence="1">
    <location>
        <begin position="50"/>
        <end position="69"/>
    </location>
</feature>
<dbReference type="Proteomes" id="UP000439113">
    <property type="component" value="Unassembled WGS sequence"/>
</dbReference>
<name>A0A6N8DTB7_RHOAC</name>
<gene>
    <name evidence="2" type="ORF">GJ654_17575</name>
</gene>
<reference evidence="2 3" key="1">
    <citation type="submission" date="2019-11" db="EMBL/GenBank/DDBJ databases">
        <title>Whole-genome sequence of a Rhodoblastus acidophilus DSM 142.</title>
        <authorList>
            <person name="Kyndt J.A."/>
            <person name="Meyer T.E."/>
        </authorList>
    </citation>
    <scope>NUCLEOTIDE SEQUENCE [LARGE SCALE GENOMIC DNA]</scope>
    <source>
        <strain evidence="2 3">DSM 142</strain>
    </source>
</reference>
<evidence type="ECO:0000313" key="2">
    <source>
        <dbReference type="EMBL" id="MTV32795.1"/>
    </source>
</evidence>
<evidence type="ECO:0000256" key="1">
    <source>
        <dbReference type="SAM" id="MobiDB-lite"/>
    </source>
</evidence>
<proteinExistence type="predicted"/>
<evidence type="ECO:0000313" key="3">
    <source>
        <dbReference type="Proteomes" id="UP000439113"/>
    </source>
</evidence>
<accession>A0A6N8DTB7</accession>
<feature type="compositionally biased region" description="Basic and acidic residues" evidence="1">
    <location>
        <begin position="60"/>
        <end position="69"/>
    </location>
</feature>
<organism evidence="2 3">
    <name type="scientific">Rhodoblastus acidophilus</name>
    <name type="common">Rhodopseudomonas acidophila</name>
    <dbReference type="NCBI Taxonomy" id="1074"/>
    <lineage>
        <taxon>Bacteria</taxon>
        <taxon>Pseudomonadati</taxon>
        <taxon>Pseudomonadota</taxon>
        <taxon>Alphaproteobacteria</taxon>
        <taxon>Hyphomicrobiales</taxon>
        <taxon>Rhodoblastaceae</taxon>
        <taxon>Rhodoblastus</taxon>
    </lineage>
</organism>
<dbReference type="AlphaFoldDB" id="A0A6N8DTB7"/>
<protein>
    <submittedName>
        <fullName evidence="2">Uncharacterized protein</fullName>
    </submittedName>
</protein>
<comment type="caution">
    <text evidence="2">The sequence shown here is derived from an EMBL/GenBank/DDBJ whole genome shotgun (WGS) entry which is preliminary data.</text>
</comment>